<gene>
    <name evidence="12" type="primary">PBN1</name>
    <name evidence="12" type="ORF">OHK93_002920</name>
</gene>
<keyword evidence="8 11" id="KW-1133">Transmembrane helix</keyword>
<dbReference type="InterPro" id="IPR013233">
    <property type="entry name" value="PIG-X/PBN1"/>
</dbReference>
<dbReference type="PANTHER" id="PTHR28533:SF1">
    <property type="entry name" value="PROTEIN PBN1"/>
    <property type="match status" value="1"/>
</dbReference>
<reference evidence="12" key="1">
    <citation type="journal article" date="2023" name="Genome Biol. Evol.">
        <title>First Whole Genome Sequence and Flow Cytometry Genome Size Data for the Lichen-Forming Fungus Ramalina farinacea (Ascomycota).</title>
        <authorList>
            <person name="Llewellyn T."/>
            <person name="Mian S."/>
            <person name="Hill R."/>
            <person name="Leitch I.J."/>
            <person name="Gaya E."/>
        </authorList>
    </citation>
    <scope>NUCLEOTIDE SEQUENCE</scope>
    <source>
        <strain evidence="12">LIQ254RAFAR</strain>
    </source>
</reference>
<evidence type="ECO:0000256" key="2">
    <source>
        <dbReference type="ARBA" id="ARBA00004687"/>
    </source>
</evidence>
<proteinExistence type="inferred from homology"/>
<protein>
    <recommendedName>
        <fullName evidence="4 11">Protein PBN1</fullName>
    </recommendedName>
</protein>
<comment type="caution">
    <text evidence="12">The sequence shown here is derived from an EMBL/GenBank/DDBJ whole genome shotgun (WGS) entry which is preliminary data.</text>
</comment>
<keyword evidence="13" id="KW-1185">Reference proteome</keyword>
<evidence type="ECO:0000256" key="10">
    <source>
        <dbReference type="ARBA" id="ARBA00023180"/>
    </source>
</evidence>
<sequence length="434" mass="47324">MKAVLDKTFGSTLTAQSCEVQIISRLVAVGADKLQKVLTRPSITSERLASSASLQYHETSRNLNGLVVYVKEKLCPKGETRCHKDALRLAHADHLDIDYDAVSQTLTISAYFEGAVSDLGEKQREGWDESISDYAASVPTEIGILSIQKATQPEEVSLGGFLITLDKDKPKPTLFSFPSRHHAYRSNDKPLFDVRFDTPTGLHPTLRLTFNRTQAPPAPSCSMHAYPVLPSSLFIDKYQMSSANFLASNNLRALRALDGETDLEAPVWAVEKWGSAVLLELAPPTITNADEGWSATVPLHLRYQRAPASHDAAGNATAKDSTVAISIPWPVVFWACPAEEGTKMSTNPFDRANLGYDGLFGPRTMFYHVSPAADTGSLVESIAVPILDPQYGAWIEQGTVGTIVLGFLWVCWALVRPLKQQSGKALPGKGEKAD</sequence>
<dbReference type="GO" id="GO:1990529">
    <property type="term" value="C:glycosylphosphatidylinositol-mannosyltransferase I complex"/>
    <property type="evidence" value="ECO:0007669"/>
    <property type="project" value="TreeGrafter"/>
</dbReference>
<dbReference type="InterPro" id="IPR042322">
    <property type="entry name" value="Pbn1"/>
</dbReference>
<dbReference type="EMBL" id="JAPUFD010000015">
    <property type="protein sequence ID" value="MDI1491710.1"/>
    <property type="molecule type" value="Genomic_DNA"/>
</dbReference>
<dbReference type="AlphaFoldDB" id="A0AA43QSE6"/>
<keyword evidence="5 11" id="KW-0337">GPI-anchor biosynthesis</keyword>
<keyword evidence="12" id="KW-0378">Hydrolase</keyword>
<dbReference type="SMART" id="SM00780">
    <property type="entry name" value="PIG-X"/>
    <property type="match status" value="1"/>
</dbReference>
<dbReference type="PANTHER" id="PTHR28533">
    <property type="entry name" value="PROTEIN PBN1"/>
    <property type="match status" value="1"/>
</dbReference>
<feature type="transmembrane region" description="Helical" evidence="11">
    <location>
        <begin position="391"/>
        <end position="415"/>
    </location>
</feature>
<keyword evidence="12" id="KW-0645">Protease</keyword>
<dbReference type="GO" id="GO:0005789">
    <property type="term" value="C:endoplasmic reticulum membrane"/>
    <property type="evidence" value="ECO:0007669"/>
    <property type="project" value="UniProtKB-SubCell"/>
</dbReference>
<evidence type="ECO:0000313" key="12">
    <source>
        <dbReference type="EMBL" id="MDI1491710.1"/>
    </source>
</evidence>
<dbReference type="GO" id="GO:0000030">
    <property type="term" value="F:mannosyltransferase activity"/>
    <property type="evidence" value="ECO:0007669"/>
    <property type="project" value="TreeGrafter"/>
</dbReference>
<comment type="function">
    <text evidence="11">Required for proper folding and/or the stability of a subset of proteins in the endoplasmic reticulum. Component of glycosylphosphatidylinositol-mannosyltransferase 1 which transfers the first of the 4 mannoses in the GPI-anchor precursors during GPI-anchor biosynthesis. Probably acts by stabilizing the mannosyltransferase GPI14.</text>
</comment>
<evidence type="ECO:0000256" key="11">
    <source>
        <dbReference type="RuleBase" id="RU366056"/>
    </source>
</evidence>
<keyword evidence="7 11" id="KW-0256">Endoplasmic reticulum</keyword>
<evidence type="ECO:0000256" key="7">
    <source>
        <dbReference type="ARBA" id="ARBA00022824"/>
    </source>
</evidence>
<comment type="subcellular location">
    <subcellularLocation>
        <location evidence="11">Endoplasmic reticulum membrane</location>
        <topology evidence="11">Single-pass membrane protein</topology>
    </subcellularLocation>
    <subcellularLocation>
        <location evidence="1">Endoplasmic reticulum membrane</location>
        <topology evidence="1">Single-pass type III membrane protein</topology>
    </subcellularLocation>
</comment>
<evidence type="ECO:0000256" key="1">
    <source>
        <dbReference type="ARBA" id="ARBA00004643"/>
    </source>
</evidence>
<evidence type="ECO:0000256" key="9">
    <source>
        <dbReference type="ARBA" id="ARBA00023136"/>
    </source>
</evidence>
<evidence type="ECO:0000256" key="6">
    <source>
        <dbReference type="ARBA" id="ARBA00022692"/>
    </source>
</evidence>
<comment type="similarity">
    <text evidence="3 11">Belongs to the PIGX family.</text>
</comment>
<accession>A0AA43QSE6</accession>
<evidence type="ECO:0000256" key="4">
    <source>
        <dbReference type="ARBA" id="ARBA00020410"/>
    </source>
</evidence>
<keyword evidence="9 11" id="KW-0472">Membrane</keyword>
<evidence type="ECO:0000256" key="8">
    <source>
        <dbReference type="ARBA" id="ARBA00022989"/>
    </source>
</evidence>
<dbReference type="GO" id="GO:0008233">
    <property type="term" value="F:peptidase activity"/>
    <property type="evidence" value="ECO:0007669"/>
    <property type="project" value="UniProtKB-KW"/>
</dbReference>
<dbReference type="Pfam" id="PF08320">
    <property type="entry name" value="PIG-X"/>
    <property type="match status" value="1"/>
</dbReference>
<evidence type="ECO:0000313" key="13">
    <source>
        <dbReference type="Proteomes" id="UP001161017"/>
    </source>
</evidence>
<keyword evidence="10" id="KW-0325">Glycoprotein</keyword>
<evidence type="ECO:0000256" key="5">
    <source>
        <dbReference type="ARBA" id="ARBA00022502"/>
    </source>
</evidence>
<dbReference type="Proteomes" id="UP001161017">
    <property type="component" value="Unassembled WGS sequence"/>
</dbReference>
<dbReference type="GO" id="GO:0006506">
    <property type="term" value="P:GPI anchor biosynthetic process"/>
    <property type="evidence" value="ECO:0007669"/>
    <property type="project" value="UniProtKB-KW"/>
</dbReference>
<evidence type="ECO:0000256" key="3">
    <source>
        <dbReference type="ARBA" id="ARBA00010345"/>
    </source>
</evidence>
<dbReference type="GO" id="GO:0006508">
    <property type="term" value="P:proteolysis"/>
    <property type="evidence" value="ECO:0007669"/>
    <property type="project" value="UniProtKB-KW"/>
</dbReference>
<name>A0AA43QSE6_9LECA</name>
<keyword evidence="6 11" id="KW-0812">Transmembrane</keyword>
<organism evidence="12 13">
    <name type="scientific">Ramalina farinacea</name>
    <dbReference type="NCBI Taxonomy" id="258253"/>
    <lineage>
        <taxon>Eukaryota</taxon>
        <taxon>Fungi</taxon>
        <taxon>Dikarya</taxon>
        <taxon>Ascomycota</taxon>
        <taxon>Pezizomycotina</taxon>
        <taxon>Lecanoromycetes</taxon>
        <taxon>OSLEUM clade</taxon>
        <taxon>Lecanoromycetidae</taxon>
        <taxon>Lecanorales</taxon>
        <taxon>Lecanorineae</taxon>
        <taxon>Ramalinaceae</taxon>
        <taxon>Ramalina</taxon>
    </lineage>
</organism>
<dbReference type="PROSITE" id="PS51257">
    <property type="entry name" value="PROKAR_LIPOPROTEIN"/>
    <property type="match status" value="1"/>
</dbReference>
<comment type="pathway">
    <text evidence="2 11">Glycolipid biosynthesis; glycosylphosphatidylinositol-anchor biosynthesis.</text>
</comment>